<gene>
    <name evidence="7" type="ORF">SAMN02982927_02065</name>
</gene>
<dbReference type="STRING" id="269670.SAMN02982927_02065"/>
<dbReference type="SMART" id="SM00644">
    <property type="entry name" value="Ami_2"/>
    <property type="match status" value="1"/>
</dbReference>
<feature type="chain" id="PRO_5011452953" description="N-acetylmuramoyl-L-alanine amidase" evidence="5">
    <location>
        <begin position="38"/>
        <end position="643"/>
    </location>
</feature>
<feature type="signal peptide" evidence="5">
    <location>
        <begin position="1"/>
        <end position="37"/>
    </location>
</feature>
<dbReference type="InterPro" id="IPR036505">
    <property type="entry name" value="Amidase/PGRP_sf"/>
</dbReference>
<dbReference type="SUPFAM" id="SSF55846">
    <property type="entry name" value="N-acetylmuramoyl-L-alanine amidase-like"/>
    <property type="match status" value="1"/>
</dbReference>
<keyword evidence="5" id="KW-0732">Signal</keyword>
<dbReference type="RefSeq" id="WP_245734193.1">
    <property type="nucleotide sequence ID" value="NZ_FOOY01000013.1"/>
</dbReference>
<dbReference type="AlphaFoldDB" id="A0A1I2SU56"/>
<keyword evidence="8" id="KW-1185">Reference proteome</keyword>
<dbReference type="GO" id="GO:0009254">
    <property type="term" value="P:peptidoglycan turnover"/>
    <property type="evidence" value="ECO:0007669"/>
    <property type="project" value="TreeGrafter"/>
</dbReference>
<evidence type="ECO:0000256" key="3">
    <source>
        <dbReference type="ARBA" id="ARBA00022801"/>
    </source>
</evidence>
<evidence type="ECO:0000256" key="5">
    <source>
        <dbReference type="SAM" id="SignalP"/>
    </source>
</evidence>
<sequence length="643" mass="71566">MKVNKQICPTNRYKFVSWLVILFLFIFICMTNTPAHAESQNSNQIGLQNAFQKAADAYHVPLSILMSVSYNETRWEGHHGQPSTSGGYGVMHLTESAPSGDLFAKGDKVNKDVGTTSEKSVNTLNQAAKLLGTAPESLKSDTEKNILGGAALLADYQKQITGQLSHDPGKWYSAVAKYSGFADYDTAADFANQVYKTINQGAVRHFSSAGTVQLAAKQIKPNKQNLAHLHLHKRKHGHGDSLKGVDMQNVPALYKAFSDSDGDYGNYDLANRPRDGQEIRYIIIHDSEVSYEGTINTFLQQNYVSAHYVIRSSDGQITKMVDPKNVAWHAGNWYINSHSIGIEHEGYAVEGSTWYSEPMYRASAKLVNYLAKKYDIPLDREHIIGHEEVPGLNPTRQLGMHWDPAAYWDWAHYFKLLGAPFLKSNHSLGSSKRGSIVTINPDYQTNKPETTYNNEPLEPKSANFVYLYTEPDFSAPLLSDPILHPNGNGTTALNDWGDKAVAGRSYFKADQTKDWTAIDFGGQKAWFYNPKGTNTITSSGMLITPKKGADSIPVYGSAYPEAAAYDKFSIPSVGITPIYAMPAGQFYVAEKAVGSDYYYAKLFNAPETYHVVSGNDQYYQISYNHRIAFVKKSDVKVKKPFFY</sequence>
<dbReference type="InterPro" id="IPR023346">
    <property type="entry name" value="Lysozyme-like_dom_sf"/>
</dbReference>
<dbReference type="InterPro" id="IPR051206">
    <property type="entry name" value="NAMLAA_amidase_2"/>
</dbReference>
<name>A0A1I2SU56_9BACL</name>
<evidence type="ECO:0000313" key="7">
    <source>
        <dbReference type="EMBL" id="SFG56354.1"/>
    </source>
</evidence>
<dbReference type="PANTHER" id="PTHR30417">
    <property type="entry name" value="N-ACETYLMURAMOYL-L-ALANINE AMIDASE AMID"/>
    <property type="match status" value="1"/>
</dbReference>
<dbReference type="Proteomes" id="UP000198752">
    <property type="component" value="Unassembled WGS sequence"/>
</dbReference>
<evidence type="ECO:0000256" key="2">
    <source>
        <dbReference type="ARBA" id="ARBA00011901"/>
    </source>
</evidence>
<dbReference type="SUPFAM" id="SSF53955">
    <property type="entry name" value="Lysozyme-like"/>
    <property type="match status" value="1"/>
</dbReference>
<keyword evidence="3" id="KW-0378">Hydrolase</keyword>
<dbReference type="GO" id="GO:0071555">
    <property type="term" value="P:cell wall organization"/>
    <property type="evidence" value="ECO:0007669"/>
    <property type="project" value="UniProtKB-KW"/>
</dbReference>
<dbReference type="FunFam" id="3.40.80.10:FF:000006">
    <property type="entry name" value="N-acetylmuramoyl-L-alanine amidase"/>
    <property type="match status" value="1"/>
</dbReference>
<dbReference type="GO" id="GO:0009253">
    <property type="term" value="P:peptidoglycan catabolic process"/>
    <property type="evidence" value="ECO:0007669"/>
    <property type="project" value="InterPro"/>
</dbReference>
<keyword evidence="4" id="KW-0961">Cell wall biogenesis/degradation</keyword>
<dbReference type="CDD" id="cd06583">
    <property type="entry name" value="PGRP"/>
    <property type="match status" value="1"/>
</dbReference>
<evidence type="ECO:0000313" key="8">
    <source>
        <dbReference type="Proteomes" id="UP000198752"/>
    </source>
</evidence>
<dbReference type="Gene3D" id="3.40.80.10">
    <property type="entry name" value="Peptidoglycan recognition protein-like"/>
    <property type="match status" value="1"/>
</dbReference>
<evidence type="ECO:0000259" key="6">
    <source>
        <dbReference type="SMART" id="SM00644"/>
    </source>
</evidence>
<comment type="catalytic activity">
    <reaction evidence="1">
        <text>Hydrolyzes the link between N-acetylmuramoyl residues and L-amino acid residues in certain cell-wall glycopeptides.</text>
        <dbReference type="EC" id="3.5.1.28"/>
    </reaction>
</comment>
<proteinExistence type="predicted"/>
<evidence type="ECO:0000256" key="4">
    <source>
        <dbReference type="ARBA" id="ARBA00023316"/>
    </source>
</evidence>
<dbReference type="GO" id="GO:0008745">
    <property type="term" value="F:N-acetylmuramoyl-L-alanine amidase activity"/>
    <property type="evidence" value="ECO:0007669"/>
    <property type="project" value="UniProtKB-EC"/>
</dbReference>
<evidence type="ECO:0000256" key="1">
    <source>
        <dbReference type="ARBA" id="ARBA00001561"/>
    </source>
</evidence>
<feature type="domain" description="N-acetylmuramoyl-L-alanine amidase" evidence="6">
    <location>
        <begin position="267"/>
        <end position="405"/>
    </location>
</feature>
<accession>A0A1I2SU56</accession>
<dbReference type="EC" id="3.5.1.28" evidence="2"/>
<dbReference type="PANTHER" id="PTHR30417:SF1">
    <property type="entry name" value="N-ACETYLMURAMOYL-L-ALANINE AMIDASE AMID"/>
    <property type="match status" value="1"/>
</dbReference>
<protein>
    <recommendedName>
        <fullName evidence="2">N-acetylmuramoyl-L-alanine amidase</fullName>
        <ecNumber evidence="2">3.5.1.28</ecNumber>
    </recommendedName>
</protein>
<dbReference type="Pfam" id="PF01510">
    <property type="entry name" value="Amidase_2"/>
    <property type="match status" value="1"/>
</dbReference>
<dbReference type="EMBL" id="FOOY01000013">
    <property type="protein sequence ID" value="SFG56354.1"/>
    <property type="molecule type" value="Genomic_DNA"/>
</dbReference>
<dbReference type="InterPro" id="IPR002502">
    <property type="entry name" value="Amidase_domain"/>
</dbReference>
<dbReference type="Gene3D" id="1.10.530.10">
    <property type="match status" value="1"/>
</dbReference>
<organism evidence="7 8">
    <name type="scientific">Sporolactobacillus nakayamae</name>
    <dbReference type="NCBI Taxonomy" id="269670"/>
    <lineage>
        <taxon>Bacteria</taxon>
        <taxon>Bacillati</taxon>
        <taxon>Bacillota</taxon>
        <taxon>Bacilli</taxon>
        <taxon>Bacillales</taxon>
        <taxon>Sporolactobacillaceae</taxon>
        <taxon>Sporolactobacillus</taxon>
    </lineage>
</organism>
<reference evidence="8" key="1">
    <citation type="submission" date="2016-10" db="EMBL/GenBank/DDBJ databases">
        <authorList>
            <person name="Varghese N."/>
            <person name="Submissions S."/>
        </authorList>
    </citation>
    <scope>NUCLEOTIDE SEQUENCE [LARGE SCALE GENOMIC DNA]</scope>
    <source>
        <strain evidence="8">ATCC 700379</strain>
    </source>
</reference>